<evidence type="ECO:0000313" key="2">
    <source>
        <dbReference type="Proteomes" id="UP000722336"/>
    </source>
</evidence>
<protein>
    <submittedName>
        <fullName evidence="1">Head-tail adaptor protein</fullName>
    </submittedName>
</protein>
<dbReference type="RefSeq" id="WP_218443478.1">
    <property type="nucleotide sequence ID" value="NZ_JAGSPA010000001.1"/>
</dbReference>
<comment type="caution">
    <text evidence="1">The sequence shown here is derived from an EMBL/GenBank/DDBJ whole genome shotgun (WGS) entry which is preliminary data.</text>
</comment>
<proteinExistence type="predicted"/>
<dbReference type="Pfam" id="PF05521">
    <property type="entry name" value="Phage_HCP"/>
    <property type="match status" value="1"/>
</dbReference>
<sequence>MSDELAGAMRERVTHLLPGDRDAAGAPTAFVEGEELWAAIVPERPRIGVRGERRAQAERWKVTLRAGAGVHVGDRLHWRDAAYDVVSVIADPRLMERQDLLMERLS</sequence>
<gene>
    <name evidence="1" type="ORF">KCG44_00265</name>
</gene>
<evidence type="ECO:0000313" key="1">
    <source>
        <dbReference type="EMBL" id="MBV7255208.1"/>
    </source>
</evidence>
<dbReference type="EMBL" id="JAGSPA010000001">
    <property type="protein sequence ID" value="MBV7255208.1"/>
    <property type="molecule type" value="Genomic_DNA"/>
</dbReference>
<dbReference type="Proteomes" id="UP000722336">
    <property type="component" value="Unassembled WGS sequence"/>
</dbReference>
<accession>A0ABS6SA18</accession>
<name>A0ABS6SA18_9SPHN</name>
<dbReference type="InterPro" id="IPR008767">
    <property type="entry name" value="Phage_SPP1_head-tail_adaptor"/>
</dbReference>
<keyword evidence="2" id="KW-1185">Reference proteome</keyword>
<reference evidence="1 2" key="1">
    <citation type="submission" date="2021-04" db="EMBL/GenBank/DDBJ databases">
        <authorList>
            <person name="Pira H."/>
            <person name="Risdian C."/>
            <person name="Wink J."/>
        </authorList>
    </citation>
    <scope>NUCLEOTIDE SEQUENCE [LARGE SCALE GENOMIC DNA]</scope>
    <source>
        <strain evidence="1 2">WHA3</strain>
    </source>
</reference>
<organism evidence="1 2">
    <name type="scientific">Pacificimonas pallii</name>
    <dbReference type="NCBI Taxonomy" id="2827236"/>
    <lineage>
        <taxon>Bacteria</taxon>
        <taxon>Pseudomonadati</taxon>
        <taxon>Pseudomonadota</taxon>
        <taxon>Alphaproteobacteria</taxon>
        <taxon>Sphingomonadales</taxon>
        <taxon>Sphingosinicellaceae</taxon>
        <taxon>Pacificimonas</taxon>
    </lineage>
</organism>